<comment type="similarity">
    <text evidence="1">Belongs to the acyl coenzyme A hydrolase family.</text>
</comment>
<dbReference type="PANTHER" id="PTHR11049">
    <property type="entry name" value="ACYL COENZYME A THIOESTER HYDROLASE"/>
    <property type="match status" value="1"/>
</dbReference>
<dbReference type="GO" id="GO:0005829">
    <property type="term" value="C:cytosol"/>
    <property type="evidence" value="ECO:0007669"/>
    <property type="project" value="TreeGrafter"/>
</dbReference>
<evidence type="ECO:0000313" key="6">
    <source>
        <dbReference type="Proteomes" id="UP000198607"/>
    </source>
</evidence>
<dbReference type="STRING" id="83767.SAMN05660652_03940"/>
<dbReference type="EMBL" id="FNCY01000027">
    <property type="protein sequence ID" value="SDI72738.1"/>
    <property type="molecule type" value="Genomic_DNA"/>
</dbReference>
<name>A0A1G8MXJ6_9RHOO</name>
<keyword evidence="2 3" id="KW-0378">Hydrolase</keyword>
<proteinExistence type="inferred from homology"/>
<dbReference type="Proteomes" id="UP000198607">
    <property type="component" value="Unassembled WGS sequence"/>
</dbReference>
<dbReference type="GO" id="GO:0052816">
    <property type="term" value="F:long-chain fatty acyl-CoA hydrolase activity"/>
    <property type="evidence" value="ECO:0007669"/>
    <property type="project" value="TreeGrafter"/>
</dbReference>
<reference evidence="5 6" key="1">
    <citation type="submission" date="2016-10" db="EMBL/GenBank/DDBJ databases">
        <authorList>
            <person name="de Groot N.N."/>
        </authorList>
    </citation>
    <scope>NUCLEOTIDE SEQUENCE [LARGE SCALE GENOMIC DNA]</scope>
    <source>
        <strain evidence="5 6">DSM 5885</strain>
    </source>
</reference>
<dbReference type="InterPro" id="IPR033120">
    <property type="entry name" value="HOTDOG_ACOT"/>
</dbReference>
<dbReference type="PANTHER" id="PTHR11049:SF5">
    <property type="entry name" value="ACYL-COA THIOESTER HYDROLASE YCIA"/>
    <property type="match status" value="1"/>
</dbReference>
<dbReference type="Gene3D" id="3.10.129.10">
    <property type="entry name" value="Hotdog Thioesterase"/>
    <property type="match status" value="1"/>
</dbReference>
<evidence type="ECO:0000256" key="3">
    <source>
        <dbReference type="PROSITE-ProRule" id="PRU01106"/>
    </source>
</evidence>
<dbReference type="RefSeq" id="WP_091940370.1">
    <property type="nucleotide sequence ID" value="NZ_FNCY01000027.1"/>
</dbReference>
<dbReference type="InterPro" id="IPR040170">
    <property type="entry name" value="Cytosol_ACT"/>
</dbReference>
<dbReference type="InterPro" id="IPR006683">
    <property type="entry name" value="Thioestr_dom"/>
</dbReference>
<dbReference type="AlphaFoldDB" id="A0A1G8MXJ6"/>
<dbReference type="PROSITE" id="PS51770">
    <property type="entry name" value="HOTDOG_ACOT"/>
    <property type="match status" value="1"/>
</dbReference>
<dbReference type="GO" id="GO:0009062">
    <property type="term" value="P:fatty acid catabolic process"/>
    <property type="evidence" value="ECO:0007669"/>
    <property type="project" value="TreeGrafter"/>
</dbReference>
<feature type="domain" description="HotDog ACOT-type" evidence="4">
    <location>
        <begin position="12"/>
        <end position="125"/>
    </location>
</feature>
<protein>
    <submittedName>
        <fullName evidence="5">Acyl-CoA thioesterase YciA</fullName>
    </submittedName>
</protein>
<dbReference type="Pfam" id="PF03061">
    <property type="entry name" value="4HBT"/>
    <property type="match status" value="1"/>
</dbReference>
<dbReference type="CDD" id="cd03442">
    <property type="entry name" value="BFIT_BACH"/>
    <property type="match status" value="1"/>
</dbReference>
<evidence type="ECO:0000256" key="1">
    <source>
        <dbReference type="ARBA" id="ARBA00010458"/>
    </source>
</evidence>
<dbReference type="GO" id="GO:0006637">
    <property type="term" value="P:acyl-CoA metabolic process"/>
    <property type="evidence" value="ECO:0007669"/>
    <property type="project" value="TreeGrafter"/>
</dbReference>
<organism evidence="5 6">
    <name type="scientific">Propionivibrio dicarboxylicus</name>
    <dbReference type="NCBI Taxonomy" id="83767"/>
    <lineage>
        <taxon>Bacteria</taxon>
        <taxon>Pseudomonadati</taxon>
        <taxon>Pseudomonadota</taxon>
        <taxon>Betaproteobacteria</taxon>
        <taxon>Rhodocyclales</taxon>
        <taxon>Rhodocyclaceae</taxon>
        <taxon>Propionivibrio</taxon>
    </lineage>
</organism>
<dbReference type="OrthoDB" id="9801856at2"/>
<keyword evidence="6" id="KW-1185">Reference proteome</keyword>
<sequence>MSENESIAISLPSAQPTLRVVPMPYDANHNGDIFGGWIMSHVDVAGGVEAYRRAQGRVTTVAVNSFVFKQAVRIGDVVSFYASVVETGRTSIKVDVAVYAERNTQESRVVKVTEAVLTYVAINQQGEKRALPTAV</sequence>
<evidence type="ECO:0000313" key="5">
    <source>
        <dbReference type="EMBL" id="SDI72738.1"/>
    </source>
</evidence>
<evidence type="ECO:0000256" key="2">
    <source>
        <dbReference type="ARBA" id="ARBA00022801"/>
    </source>
</evidence>
<dbReference type="SUPFAM" id="SSF54637">
    <property type="entry name" value="Thioesterase/thiol ester dehydrase-isomerase"/>
    <property type="match status" value="1"/>
</dbReference>
<evidence type="ECO:0000259" key="4">
    <source>
        <dbReference type="PROSITE" id="PS51770"/>
    </source>
</evidence>
<gene>
    <name evidence="5" type="ORF">SAMN05660652_03940</name>
</gene>
<dbReference type="InterPro" id="IPR029069">
    <property type="entry name" value="HotDog_dom_sf"/>
</dbReference>
<accession>A0A1G8MXJ6</accession>